<keyword evidence="8" id="KW-0464">Manganese</keyword>
<evidence type="ECO:0000256" key="8">
    <source>
        <dbReference type="HAMAP-Rule" id="MF_00692"/>
    </source>
</evidence>
<comment type="catalytic activity">
    <reaction evidence="8">
        <text>L-threonyl-[protein] + ATP = 3-O-(5'-adenylyl)-L-threonyl-[protein] + diphosphate</text>
        <dbReference type="Rhea" id="RHEA:54292"/>
        <dbReference type="Rhea" id="RHEA-COMP:11060"/>
        <dbReference type="Rhea" id="RHEA-COMP:13847"/>
        <dbReference type="ChEBI" id="CHEBI:30013"/>
        <dbReference type="ChEBI" id="CHEBI:30616"/>
        <dbReference type="ChEBI" id="CHEBI:33019"/>
        <dbReference type="ChEBI" id="CHEBI:138113"/>
        <dbReference type="EC" id="2.7.7.108"/>
    </reaction>
</comment>
<evidence type="ECO:0000256" key="6">
    <source>
        <dbReference type="ARBA" id="ARBA00022840"/>
    </source>
</evidence>
<comment type="catalytic activity">
    <reaction evidence="8">
        <text>L-seryl-[protein] + ATP = 3-O-(5'-adenylyl)-L-seryl-[protein] + diphosphate</text>
        <dbReference type="Rhea" id="RHEA:58120"/>
        <dbReference type="Rhea" id="RHEA-COMP:9863"/>
        <dbReference type="Rhea" id="RHEA-COMP:15073"/>
        <dbReference type="ChEBI" id="CHEBI:29999"/>
        <dbReference type="ChEBI" id="CHEBI:30616"/>
        <dbReference type="ChEBI" id="CHEBI:33019"/>
        <dbReference type="ChEBI" id="CHEBI:142516"/>
        <dbReference type="EC" id="2.7.7.108"/>
    </reaction>
</comment>
<organism evidence="9 10">
    <name type="scientific">Simiduia aestuariiviva</name>
    <dbReference type="NCBI Taxonomy" id="1510459"/>
    <lineage>
        <taxon>Bacteria</taxon>
        <taxon>Pseudomonadati</taxon>
        <taxon>Pseudomonadota</taxon>
        <taxon>Gammaproteobacteria</taxon>
        <taxon>Cellvibrionales</taxon>
        <taxon>Cellvibrionaceae</taxon>
        <taxon>Simiduia</taxon>
    </lineage>
</organism>
<dbReference type="Proteomes" id="UP000559987">
    <property type="component" value="Unassembled WGS sequence"/>
</dbReference>
<comment type="catalytic activity">
    <reaction evidence="8">
        <text>L-tyrosyl-[protein] + UTP = O-(5'-uridylyl)-L-tyrosyl-[protein] + diphosphate</text>
        <dbReference type="Rhea" id="RHEA:83887"/>
        <dbReference type="Rhea" id="RHEA-COMP:10136"/>
        <dbReference type="Rhea" id="RHEA-COMP:20238"/>
        <dbReference type="ChEBI" id="CHEBI:33019"/>
        <dbReference type="ChEBI" id="CHEBI:46398"/>
        <dbReference type="ChEBI" id="CHEBI:46858"/>
        <dbReference type="ChEBI" id="CHEBI:90602"/>
    </reaction>
</comment>
<feature type="binding site" evidence="8">
    <location>
        <position position="83"/>
    </location>
    <ligand>
        <name>ATP</name>
        <dbReference type="ChEBI" id="CHEBI:30616"/>
    </ligand>
</feature>
<accession>A0A839UVM6</accession>
<evidence type="ECO:0000256" key="5">
    <source>
        <dbReference type="ARBA" id="ARBA00022741"/>
    </source>
</evidence>
<protein>
    <recommendedName>
        <fullName evidence="8">Protein nucleotidyltransferase YdiU</fullName>
        <ecNumber evidence="8">2.7.7.-</ecNumber>
    </recommendedName>
    <alternativeName>
        <fullName evidence="8">Protein adenylyltransferase YdiU</fullName>
        <ecNumber evidence="8">2.7.7.108</ecNumber>
    </alternativeName>
    <alternativeName>
        <fullName evidence="8">Protein uridylyltransferase YdiU</fullName>
        <ecNumber evidence="8">2.7.7.-</ecNumber>
    </alternativeName>
</protein>
<feature type="binding site" evidence="8">
    <location>
        <position position="166"/>
    </location>
    <ligand>
        <name>ATP</name>
        <dbReference type="ChEBI" id="CHEBI:30616"/>
    </ligand>
</feature>
<feature type="binding site" evidence="8">
    <location>
        <position position="252"/>
    </location>
    <ligand>
        <name>ATP</name>
        <dbReference type="ChEBI" id="CHEBI:30616"/>
    </ligand>
</feature>
<comment type="function">
    <text evidence="8">Nucleotidyltransferase involved in the post-translational modification of proteins. It can catalyze the addition of adenosine monophosphate (AMP) or uridine monophosphate (UMP) to a protein, resulting in modifications known as AMPylation and UMPylation.</text>
</comment>
<feature type="binding site" evidence="8">
    <location>
        <position position="84"/>
    </location>
    <ligand>
        <name>ATP</name>
        <dbReference type="ChEBI" id="CHEBI:30616"/>
    </ligand>
</feature>
<dbReference type="EC" id="2.7.7.-" evidence="8"/>
<comment type="cofactor">
    <cofactor evidence="8">
        <name>Mg(2+)</name>
        <dbReference type="ChEBI" id="CHEBI:18420"/>
    </cofactor>
    <cofactor evidence="8">
        <name>Mn(2+)</name>
        <dbReference type="ChEBI" id="CHEBI:29035"/>
    </cofactor>
</comment>
<feature type="active site" description="Proton acceptor" evidence="8">
    <location>
        <position position="242"/>
    </location>
</feature>
<keyword evidence="3 8" id="KW-0548">Nucleotidyltransferase</keyword>
<dbReference type="NCBIfam" id="NF000658">
    <property type="entry name" value="PRK00029.1"/>
    <property type="match status" value="1"/>
</dbReference>
<feature type="binding site" evidence="8">
    <location>
        <position position="252"/>
    </location>
    <ligand>
        <name>Mg(2+)</name>
        <dbReference type="ChEBI" id="CHEBI:18420"/>
    </ligand>
</feature>
<proteinExistence type="inferred from homology"/>
<evidence type="ECO:0000256" key="1">
    <source>
        <dbReference type="ARBA" id="ARBA00009747"/>
    </source>
</evidence>
<dbReference type="GO" id="GO:0070733">
    <property type="term" value="F:AMPylase activity"/>
    <property type="evidence" value="ECO:0007669"/>
    <property type="project" value="UniProtKB-EC"/>
</dbReference>
<evidence type="ECO:0000256" key="4">
    <source>
        <dbReference type="ARBA" id="ARBA00022723"/>
    </source>
</evidence>
<feature type="binding site" evidence="8">
    <location>
        <position position="243"/>
    </location>
    <ligand>
        <name>Mg(2+)</name>
        <dbReference type="ChEBI" id="CHEBI:18420"/>
    </ligand>
</feature>
<sequence length="470" mass="51865">MCAKFDNSFAALGPDFGTRMQPQPLAEARLLHLNAPLADALALPATMVESMVLGRELPEGCAPMAMVYAGHQFGGFSPQLGDGRGLLLGEWQVDNNHWDLHLKGAGRTPYSRFGDGRAVLRSSIREYLGSCAMHGLGIPTTQALALAGSDETVLRETPETGATLLRTTQCHIRFGHFEYFFYQGLHQPLAQLVDYCAQRYLAVQSNTADNALNLLRFTTERTAQLIAQWQAAGFAHGVMNTDNMSLIGETFDFGPYGFLDDFEPGFICNHSDDQGRYAFDRQASIGLWNLNALAHSLSTLIDIDAIKAALARYQPTLSQTYFQLMMGKLGLDDNLTDAKQTLLNNLLALLASERTDYHQFFRSLSHSKQAARDLIVDRAAADTWLATYEACCAQEPNGERQQHMRARNPKYVLRNYLAQRAIEQAQAGDLSGVRNLFTVLSAPYDEHSQLEALAAAPPDDQKHLPVSCSS</sequence>
<feature type="binding site" evidence="8">
    <location>
        <position position="116"/>
    </location>
    <ligand>
        <name>ATP</name>
        <dbReference type="ChEBI" id="CHEBI:30616"/>
    </ligand>
</feature>
<dbReference type="Pfam" id="PF02696">
    <property type="entry name" value="SelO"/>
    <property type="match status" value="1"/>
</dbReference>
<keyword evidence="7 8" id="KW-0460">Magnesium</keyword>
<comment type="catalytic activity">
    <reaction evidence="8">
        <text>L-seryl-[protein] + UTP = O-(5'-uridylyl)-L-seryl-[protein] + diphosphate</text>
        <dbReference type="Rhea" id="RHEA:64604"/>
        <dbReference type="Rhea" id="RHEA-COMP:9863"/>
        <dbReference type="Rhea" id="RHEA-COMP:16635"/>
        <dbReference type="ChEBI" id="CHEBI:29999"/>
        <dbReference type="ChEBI" id="CHEBI:33019"/>
        <dbReference type="ChEBI" id="CHEBI:46398"/>
        <dbReference type="ChEBI" id="CHEBI:156051"/>
    </reaction>
</comment>
<dbReference type="RefSeq" id="WP_183910888.1">
    <property type="nucleotide sequence ID" value="NZ_JACHXZ010000003.1"/>
</dbReference>
<comment type="caution">
    <text evidence="9">The sequence shown here is derived from an EMBL/GenBank/DDBJ whole genome shotgun (WGS) entry which is preliminary data.</text>
</comment>
<evidence type="ECO:0000313" key="10">
    <source>
        <dbReference type="Proteomes" id="UP000559987"/>
    </source>
</evidence>
<evidence type="ECO:0000313" key="9">
    <source>
        <dbReference type="EMBL" id="MBB3169417.1"/>
    </source>
</evidence>
<feature type="binding site" evidence="8">
    <location>
        <position position="115"/>
    </location>
    <ligand>
        <name>ATP</name>
        <dbReference type="ChEBI" id="CHEBI:30616"/>
    </ligand>
</feature>
<dbReference type="InterPro" id="IPR003846">
    <property type="entry name" value="SelO"/>
</dbReference>
<keyword evidence="5 8" id="KW-0547">Nucleotide-binding</keyword>
<evidence type="ECO:0000256" key="7">
    <source>
        <dbReference type="ARBA" id="ARBA00022842"/>
    </source>
</evidence>
<dbReference type="HAMAP" id="MF_00692">
    <property type="entry name" value="SelO"/>
    <property type="match status" value="1"/>
</dbReference>
<feature type="binding site" evidence="8">
    <location>
        <position position="103"/>
    </location>
    <ligand>
        <name>ATP</name>
        <dbReference type="ChEBI" id="CHEBI:30616"/>
    </ligand>
</feature>
<dbReference type="EC" id="2.7.7.108" evidence="8"/>
<comment type="similarity">
    <text evidence="1 8">Belongs to the SELO family.</text>
</comment>
<keyword evidence="10" id="KW-1185">Reference proteome</keyword>
<dbReference type="GO" id="GO:0030145">
    <property type="term" value="F:manganese ion binding"/>
    <property type="evidence" value="ECO:0007669"/>
    <property type="project" value="UniProtKB-UniRule"/>
</dbReference>
<comment type="catalytic activity">
    <reaction evidence="8">
        <text>L-tyrosyl-[protein] + ATP = O-(5'-adenylyl)-L-tyrosyl-[protein] + diphosphate</text>
        <dbReference type="Rhea" id="RHEA:54288"/>
        <dbReference type="Rhea" id="RHEA-COMP:10136"/>
        <dbReference type="Rhea" id="RHEA-COMP:13846"/>
        <dbReference type="ChEBI" id="CHEBI:30616"/>
        <dbReference type="ChEBI" id="CHEBI:33019"/>
        <dbReference type="ChEBI" id="CHEBI:46858"/>
        <dbReference type="ChEBI" id="CHEBI:83624"/>
        <dbReference type="EC" id="2.7.7.108"/>
    </reaction>
</comment>
<name>A0A839UVM6_9GAMM</name>
<evidence type="ECO:0000256" key="3">
    <source>
        <dbReference type="ARBA" id="ARBA00022695"/>
    </source>
</evidence>
<dbReference type="GO" id="GO:0000287">
    <property type="term" value="F:magnesium ion binding"/>
    <property type="evidence" value="ECO:0007669"/>
    <property type="project" value="UniProtKB-UniRule"/>
</dbReference>
<keyword evidence="4 8" id="KW-0479">Metal-binding</keyword>
<reference evidence="9 10" key="1">
    <citation type="submission" date="2020-08" db="EMBL/GenBank/DDBJ databases">
        <title>Genomic Encyclopedia of Type Strains, Phase III (KMG-III): the genomes of soil and plant-associated and newly described type strains.</title>
        <authorList>
            <person name="Whitman W."/>
        </authorList>
    </citation>
    <scope>NUCLEOTIDE SEQUENCE [LARGE SCALE GENOMIC DNA]</scope>
    <source>
        <strain evidence="9 10">CECT 8571</strain>
    </source>
</reference>
<dbReference type="PANTHER" id="PTHR32057:SF14">
    <property type="entry name" value="PROTEIN ADENYLYLTRANSFERASE SELO, MITOCHONDRIAL"/>
    <property type="match status" value="1"/>
</dbReference>
<comment type="catalytic activity">
    <reaction evidence="8">
        <text>L-histidyl-[protein] + UTP = N(tele)-(5'-uridylyl)-L-histidyl-[protein] + diphosphate</text>
        <dbReference type="Rhea" id="RHEA:83891"/>
        <dbReference type="Rhea" id="RHEA-COMP:9745"/>
        <dbReference type="Rhea" id="RHEA-COMP:20239"/>
        <dbReference type="ChEBI" id="CHEBI:29979"/>
        <dbReference type="ChEBI" id="CHEBI:33019"/>
        <dbReference type="ChEBI" id="CHEBI:46398"/>
        <dbReference type="ChEBI" id="CHEBI:233474"/>
    </reaction>
</comment>
<evidence type="ECO:0000256" key="2">
    <source>
        <dbReference type="ARBA" id="ARBA00022679"/>
    </source>
</evidence>
<feature type="binding site" evidence="8">
    <location>
        <position position="81"/>
    </location>
    <ligand>
        <name>ATP</name>
        <dbReference type="ChEBI" id="CHEBI:30616"/>
    </ligand>
</feature>
<dbReference type="GO" id="GO:0005524">
    <property type="term" value="F:ATP binding"/>
    <property type="evidence" value="ECO:0007669"/>
    <property type="project" value="UniProtKB-UniRule"/>
</dbReference>
<gene>
    <name evidence="8" type="primary">ydiU</name>
    <name evidence="8" type="synonym">selO</name>
    <name evidence="9" type="ORF">FHS30_002625</name>
</gene>
<keyword evidence="2 8" id="KW-0808">Transferase</keyword>
<dbReference type="EMBL" id="JACHXZ010000003">
    <property type="protein sequence ID" value="MBB3169417.1"/>
    <property type="molecule type" value="Genomic_DNA"/>
</dbReference>
<keyword evidence="6 8" id="KW-0067">ATP-binding</keyword>
<dbReference type="PANTHER" id="PTHR32057">
    <property type="entry name" value="PROTEIN ADENYLYLTRANSFERASE SELO, MITOCHONDRIAL"/>
    <property type="match status" value="1"/>
</dbReference>
<feature type="binding site" evidence="8">
    <location>
        <position position="173"/>
    </location>
    <ligand>
        <name>ATP</name>
        <dbReference type="ChEBI" id="CHEBI:30616"/>
    </ligand>
</feature>
<dbReference type="AlphaFoldDB" id="A0A839UVM6"/>